<feature type="compositionally biased region" description="Polar residues" evidence="1">
    <location>
        <begin position="29"/>
        <end position="39"/>
    </location>
</feature>
<dbReference type="EMBL" id="JAHBMH010000003">
    <property type="protein sequence ID" value="KAK1940389.1"/>
    <property type="molecule type" value="Genomic_DNA"/>
</dbReference>
<dbReference type="Proteomes" id="UP001195914">
    <property type="component" value="Unassembled WGS sequence"/>
</dbReference>
<comment type="caution">
    <text evidence="2">The sequence shown here is derived from an EMBL/GenBank/DDBJ whole genome shotgun (WGS) entry which is preliminary data.</text>
</comment>
<reference evidence="2" key="2">
    <citation type="submission" date="2021-05" db="EMBL/GenBank/DDBJ databases">
        <authorList>
            <person name="Pain A."/>
        </authorList>
    </citation>
    <scope>NUCLEOTIDE SEQUENCE</scope>
    <source>
        <strain evidence="2">1802A</strain>
    </source>
</reference>
<feature type="compositionally biased region" description="Polar residues" evidence="1">
    <location>
        <begin position="60"/>
        <end position="75"/>
    </location>
</feature>
<evidence type="ECO:0000313" key="3">
    <source>
        <dbReference type="Proteomes" id="UP001195914"/>
    </source>
</evidence>
<evidence type="ECO:0000313" key="2">
    <source>
        <dbReference type="EMBL" id="KAK1940389.1"/>
    </source>
</evidence>
<organism evidence="2 3">
    <name type="scientific">Babesia divergens</name>
    <dbReference type="NCBI Taxonomy" id="32595"/>
    <lineage>
        <taxon>Eukaryota</taxon>
        <taxon>Sar</taxon>
        <taxon>Alveolata</taxon>
        <taxon>Apicomplexa</taxon>
        <taxon>Aconoidasida</taxon>
        <taxon>Piroplasmida</taxon>
        <taxon>Babesiidae</taxon>
        <taxon>Babesia</taxon>
    </lineage>
</organism>
<sequence length="155" mass="17073">MEGKIDMSRGANVGDSDDGDSESVKSTDDNNSTGANGSKWLSQMLQYLDKDKTTEGAATHNEQTNDLDSSDSIEFSTPDPDNVPRKVLNNMGMFFNDLSEVSGLARKSKFCVMTVSEEGWNDYKEFMYKSYRGYVNKNSQRSPTAVVPNEAAPKG</sequence>
<name>A0AAD9LMI3_BABDI</name>
<keyword evidence="3" id="KW-1185">Reference proteome</keyword>
<gene>
    <name evidence="2" type="ORF">X943_003771</name>
</gene>
<protein>
    <submittedName>
        <fullName evidence="2">Uncharacterized protein</fullName>
    </submittedName>
</protein>
<accession>A0AAD9LMI3</accession>
<proteinExistence type="predicted"/>
<feature type="region of interest" description="Disordered" evidence="1">
    <location>
        <begin position="1"/>
        <end position="39"/>
    </location>
</feature>
<evidence type="ECO:0000256" key="1">
    <source>
        <dbReference type="SAM" id="MobiDB-lite"/>
    </source>
</evidence>
<feature type="region of interest" description="Disordered" evidence="1">
    <location>
        <begin position="51"/>
        <end position="82"/>
    </location>
</feature>
<reference evidence="2" key="1">
    <citation type="journal article" date="2014" name="Nucleic Acids Res.">
        <title>The evolutionary dynamics of variant antigen genes in Babesia reveal a history of genomic innovation underlying host-parasite interaction.</title>
        <authorList>
            <person name="Jackson A.P."/>
            <person name="Otto T.D."/>
            <person name="Darby A."/>
            <person name="Ramaprasad A."/>
            <person name="Xia D."/>
            <person name="Echaide I.E."/>
            <person name="Farber M."/>
            <person name="Gahlot S."/>
            <person name="Gamble J."/>
            <person name="Gupta D."/>
            <person name="Gupta Y."/>
            <person name="Jackson L."/>
            <person name="Malandrin L."/>
            <person name="Malas T.B."/>
            <person name="Moussa E."/>
            <person name="Nair M."/>
            <person name="Reid A.J."/>
            <person name="Sanders M."/>
            <person name="Sharma J."/>
            <person name="Tracey A."/>
            <person name="Quail M.A."/>
            <person name="Weir W."/>
            <person name="Wastling J.M."/>
            <person name="Hall N."/>
            <person name="Willadsen P."/>
            <person name="Lingelbach K."/>
            <person name="Shiels B."/>
            <person name="Tait A."/>
            <person name="Berriman M."/>
            <person name="Allred D.R."/>
            <person name="Pain A."/>
        </authorList>
    </citation>
    <scope>NUCLEOTIDE SEQUENCE</scope>
    <source>
        <strain evidence="2">1802A</strain>
    </source>
</reference>
<dbReference type="AlphaFoldDB" id="A0AAD9LMI3"/>